<evidence type="ECO:0000313" key="3">
    <source>
        <dbReference type="EMBL" id="CCB59156.1"/>
    </source>
</evidence>
<dbReference type="InterPro" id="IPR055428">
    <property type="entry name" value="TRAPPC13_C"/>
</dbReference>
<feature type="signal peptide" evidence="1">
    <location>
        <begin position="1"/>
        <end position="16"/>
    </location>
</feature>
<dbReference type="STRING" id="29760.F6HWU2"/>
<dbReference type="OrthoDB" id="10250284at2759"/>
<name>F6HWU2_VITVI</name>
<evidence type="ECO:0000259" key="2">
    <source>
        <dbReference type="Pfam" id="PF23643"/>
    </source>
</evidence>
<gene>
    <name evidence="3" type="ORF">VIT_00s0561g00010</name>
</gene>
<dbReference type="HOGENOM" id="CLU_2113427_0_0_1"/>
<dbReference type="EMBL" id="FN596301">
    <property type="protein sequence ID" value="CCB59156.1"/>
    <property type="molecule type" value="Genomic_DNA"/>
</dbReference>
<dbReference type="Pfam" id="PF23643">
    <property type="entry name" value="TRAPPC13_C"/>
    <property type="match status" value="1"/>
</dbReference>
<keyword evidence="1" id="KW-0732">Signal</keyword>
<dbReference type="AlphaFoldDB" id="F6HWU2"/>
<evidence type="ECO:0000313" key="4">
    <source>
        <dbReference type="Proteomes" id="UP000009183"/>
    </source>
</evidence>
<sequence length="115" mass="13422">MWLLVLIYVFDSNGQALPQVEAFCSTDFRLNLIATKLGVQKITGITVFDIREKRTYEPLPDLESIGHMSHQYRIYGWSRFYDIAFLCLASGVLFFNWNLASGILEHQEYYGVIWF</sequence>
<reference evidence="4" key="1">
    <citation type="journal article" date="2007" name="Nature">
        <title>The grapevine genome sequence suggests ancestral hexaploidization in major angiosperm phyla.</title>
        <authorList>
            <consortium name="The French-Italian Public Consortium for Grapevine Genome Characterization."/>
            <person name="Jaillon O."/>
            <person name="Aury J.-M."/>
            <person name="Noel B."/>
            <person name="Policriti A."/>
            <person name="Clepet C."/>
            <person name="Casagrande A."/>
            <person name="Choisne N."/>
            <person name="Aubourg S."/>
            <person name="Vitulo N."/>
            <person name="Jubin C."/>
            <person name="Vezzi A."/>
            <person name="Legeai F."/>
            <person name="Hugueney P."/>
            <person name="Dasilva C."/>
            <person name="Horner D."/>
            <person name="Mica E."/>
            <person name="Jublot D."/>
            <person name="Poulain J."/>
            <person name="Bruyere C."/>
            <person name="Billault A."/>
            <person name="Segurens B."/>
            <person name="Gouyvenoux M."/>
            <person name="Ugarte E."/>
            <person name="Cattonaro F."/>
            <person name="Anthouard V."/>
            <person name="Vico V."/>
            <person name="Del Fabbro C."/>
            <person name="Alaux M."/>
            <person name="Di Gaspero G."/>
            <person name="Dumas V."/>
            <person name="Felice N."/>
            <person name="Paillard S."/>
            <person name="Juman I."/>
            <person name="Moroldo M."/>
            <person name="Scalabrin S."/>
            <person name="Canaguier A."/>
            <person name="Le Clainche I."/>
            <person name="Malacrida G."/>
            <person name="Durand E."/>
            <person name="Pesole G."/>
            <person name="Laucou V."/>
            <person name="Chatelet P."/>
            <person name="Merdinoglu D."/>
            <person name="Delledonne M."/>
            <person name="Pezzotti M."/>
            <person name="Lecharny A."/>
            <person name="Scarpelli C."/>
            <person name="Artiguenave F."/>
            <person name="Pe M.E."/>
            <person name="Valle G."/>
            <person name="Morgante M."/>
            <person name="Caboche M."/>
            <person name="Adam-Blondon A.-F."/>
            <person name="Weissenbach J."/>
            <person name="Quetier F."/>
            <person name="Wincker P."/>
        </authorList>
    </citation>
    <scope>NUCLEOTIDE SEQUENCE [LARGE SCALE GENOMIC DNA]</scope>
    <source>
        <strain evidence="4">cv. Pinot noir / PN40024</strain>
    </source>
</reference>
<proteinExistence type="predicted"/>
<organism evidence="3 4">
    <name type="scientific">Vitis vinifera</name>
    <name type="common">Grape</name>
    <dbReference type="NCBI Taxonomy" id="29760"/>
    <lineage>
        <taxon>Eukaryota</taxon>
        <taxon>Viridiplantae</taxon>
        <taxon>Streptophyta</taxon>
        <taxon>Embryophyta</taxon>
        <taxon>Tracheophyta</taxon>
        <taxon>Spermatophyta</taxon>
        <taxon>Magnoliopsida</taxon>
        <taxon>eudicotyledons</taxon>
        <taxon>Gunneridae</taxon>
        <taxon>Pentapetalae</taxon>
        <taxon>rosids</taxon>
        <taxon>Vitales</taxon>
        <taxon>Vitaceae</taxon>
        <taxon>Viteae</taxon>
        <taxon>Vitis</taxon>
    </lineage>
</organism>
<feature type="chain" id="PRO_5003341675" description="Trafficking protein particle complex subunit 13 C-terminal domain-containing protein" evidence="1">
    <location>
        <begin position="17"/>
        <end position="115"/>
    </location>
</feature>
<dbReference type="Proteomes" id="UP000009183">
    <property type="component" value="Unassembled WGS sequence, unordered"/>
</dbReference>
<dbReference type="PaxDb" id="29760-VIT_00s0561g00010.t01"/>
<feature type="domain" description="Trafficking protein particle complex subunit 13 C-terminal" evidence="2">
    <location>
        <begin position="11"/>
        <end position="57"/>
    </location>
</feature>
<dbReference type="InParanoid" id="F6HWU2"/>
<evidence type="ECO:0000256" key="1">
    <source>
        <dbReference type="SAM" id="SignalP"/>
    </source>
</evidence>
<accession>F6HWU2</accession>
<keyword evidence="4" id="KW-1185">Reference proteome</keyword>
<dbReference type="eggNOG" id="KOG2625">
    <property type="taxonomic scope" value="Eukaryota"/>
</dbReference>
<protein>
    <recommendedName>
        <fullName evidence="2">Trafficking protein particle complex subunit 13 C-terminal domain-containing protein</fullName>
    </recommendedName>
</protein>